<proteinExistence type="predicted"/>
<dbReference type="Gene3D" id="3.80.10.10">
    <property type="entry name" value="Ribonuclease Inhibitor"/>
    <property type="match status" value="1"/>
</dbReference>
<dbReference type="GO" id="GO:0005523">
    <property type="term" value="F:tropomyosin binding"/>
    <property type="evidence" value="ECO:0007669"/>
    <property type="project" value="InterPro"/>
</dbReference>
<name>A0A183T4P1_SCHSO</name>
<evidence type="ECO:0000256" key="3">
    <source>
        <dbReference type="ARBA" id="ARBA00023212"/>
    </source>
</evidence>
<comment type="subcellular location">
    <subcellularLocation>
        <location evidence="1">Cytoplasm</location>
        <location evidence="1">Cytoskeleton</location>
    </subcellularLocation>
</comment>
<gene>
    <name evidence="5" type="ORF">SSLN_LOCUS11440</name>
</gene>
<organism evidence="7">
    <name type="scientific">Schistocephalus solidus</name>
    <name type="common">Tapeworm</name>
    <dbReference type="NCBI Taxonomy" id="70667"/>
    <lineage>
        <taxon>Eukaryota</taxon>
        <taxon>Metazoa</taxon>
        <taxon>Spiralia</taxon>
        <taxon>Lophotrochozoa</taxon>
        <taxon>Platyhelminthes</taxon>
        <taxon>Cestoda</taxon>
        <taxon>Eucestoda</taxon>
        <taxon>Diphyllobothriidea</taxon>
        <taxon>Diphyllobothriidae</taxon>
        <taxon>Schistocephalus</taxon>
    </lineage>
</organism>
<dbReference type="EMBL" id="UYSU01036530">
    <property type="protein sequence ID" value="VDL97825.1"/>
    <property type="molecule type" value="Genomic_DNA"/>
</dbReference>
<evidence type="ECO:0000313" key="7">
    <source>
        <dbReference type="WBParaSite" id="SSLN_0001187701-mRNA-1"/>
    </source>
</evidence>
<dbReference type="AlphaFoldDB" id="A0A183T4P1"/>
<dbReference type="PANTHER" id="PTHR10901:SF6">
    <property type="entry name" value="TROPOMODULIN, ISOFORM N"/>
    <property type="match status" value="1"/>
</dbReference>
<keyword evidence="6" id="KW-1185">Reference proteome</keyword>
<feature type="compositionally biased region" description="Basic and acidic residues" evidence="4">
    <location>
        <begin position="52"/>
        <end position="62"/>
    </location>
</feature>
<protein>
    <submittedName>
        <fullName evidence="7">Tropomodulin</fullName>
    </submittedName>
</protein>
<feature type="region of interest" description="Disordered" evidence="4">
    <location>
        <begin position="39"/>
        <end position="62"/>
    </location>
</feature>
<dbReference type="SUPFAM" id="SSF52047">
    <property type="entry name" value="RNI-like"/>
    <property type="match status" value="1"/>
</dbReference>
<dbReference type="OrthoDB" id="2163268at2759"/>
<dbReference type="InterPro" id="IPR032675">
    <property type="entry name" value="LRR_dom_sf"/>
</dbReference>
<dbReference type="WBParaSite" id="SSLN_0001187701-mRNA-1">
    <property type="protein sequence ID" value="SSLN_0001187701-mRNA-1"/>
    <property type="gene ID" value="SSLN_0001187701"/>
</dbReference>
<reference evidence="7" key="1">
    <citation type="submission" date="2016-06" db="UniProtKB">
        <authorList>
            <consortium name="WormBaseParasite"/>
        </authorList>
    </citation>
    <scope>IDENTIFICATION</scope>
</reference>
<evidence type="ECO:0000256" key="1">
    <source>
        <dbReference type="ARBA" id="ARBA00004245"/>
    </source>
</evidence>
<dbReference type="GO" id="GO:0007015">
    <property type="term" value="P:actin filament organization"/>
    <property type="evidence" value="ECO:0007669"/>
    <property type="project" value="TreeGrafter"/>
</dbReference>
<dbReference type="GO" id="GO:0005856">
    <property type="term" value="C:cytoskeleton"/>
    <property type="evidence" value="ECO:0007669"/>
    <property type="project" value="UniProtKB-SubCell"/>
</dbReference>
<dbReference type="PANTHER" id="PTHR10901">
    <property type="entry name" value="TROPOMODULIN"/>
    <property type="match status" value="1"/>
</dbReference>
<reference evidence="5 6" key="2">
    <citation type="submission" date="2018-11" db="EMBL/GenBank/DDBJ databases">
        <authorList>
            <consortium name="Pathogen Informatics"/>
        </authorList>
    </citation>
    <scope>NUCLEOTIDE SEQUENCE [LARGE SCALE GENOMIC DNA]</scope>
    <source>
        <strain evidence="5 6">NST_G2</strain>
    </source>
</reference>
<keyword evidence="2" id="KW-0963">Cytoplasm</keyword>
<dbReference type="Pfam" id="PF03250">
    <property type="entry name" value="Tropomodulin"/>
    <property type="match status" value="1"/>
</dbReference>
<accession>A0A183T4P1</accession>
<dbReference type="Proteomes" id="UP000275846">
    <property type="component" value="Unassembled WGS sequence"/>
</dbReference>
<evidence type="ECO:0000256" key="4">
    <source>
        <dbReference type="SAM" id="MobiDB-lite"/>
    </source>
</evidence>
<dbReference type="GO" id="GO:0030239">
    <property type="term" value="P:myofibril assembly"/>
    <property type="evidence" value="ECO:0007669"/>
    <property type="project" value="TreeGrafter"/>
</dbReference>
<evidence type="ECO:0000313" key="6">
    <source>
        <dbReference type="Proteomes" id="UP000275846"/>
    </source>
</evidence>
<sequence>MANKMLFGKSLSEYDDNLDNLDELLSKLTDEEIKELNNDIDPDNALLPPSQRCRDQTTKEPTELRSTALATIADIDLRTVLRFLVEKAKADPDWDEAVPYEKKIRGKVFEKKNAEQMSKNELSDLGFDVELDEDINEALAKATDDELIDLAAILGFTGMMNQVQFHASIENRSQEGGGFSGVAKAEKFKLVPDEPPNMTDIEESITRLTNNDDTLTVLNLNNIKTISAEKISRLATALGENTKLKELHMAATNITSAMVEPLLLPLKVNHDLEVLNLESNFITGDMILKILEAISGNKSAVCDLRLANQRQRVLGIKMEQEITNLVLQNPRIINLGLDFDTAEARVRVRDHLKNTMDKTKRQVRIGAKA</sequence>
<dbReference type="GO" id="GO:0051694">
    <property type="term" value="P:pointed-end actin filament capping"/>
    <property type="evidence" value="ECO:0007669"/>
    <property type="project" value="InterPro"/>
</dbReference>
<dbReference type="InterPro" id="IPR004934">
    <property type="entry name" value="TMOD"/>
</dbReference>
<keyword evidence="3" id="KW-0206">Cytoskeleton</keyword>
<dbReference type="GO" id="GO:0030016">
    <property type="term" value="C:myofibril"/>
    <property type="evidence" value="ECO:0007669"/>
    <property type="project" value="TreeGrafter"/>
</dbReference>
<evidence type="ECO:0000256" key="2">
    <source>
        <dbReference type="ARBA" id="ARBA00022490"/>
    </source>
</evidence>
<dbReference type="STRING" id="70667.A0A183T4P1"/>
<evidence type="ECO:0000313" key="5">
    <source>
        <dbReference type="EMBL" id="VDL97825.1"/>
    </source>
</evidence>